<accession>A0A9D4MNX5</accession>
<name>A0A9D4MNX5_DREPO</name>
<dbReference type="AlphaFoldDB" id="A0A9D4MNX5"/>
<keyword evidence="2" id="KW-1185">Reference proteome</keyword>
<comment type="caution">
    <text evidence="1">The sequence shown here is derived from an EMBL/GenBank/DDBJ whole genome shotgun (WGS) entry which is preliminary data.</text>
</comment>
<dbReference type="Proteomes" id="UP000828390">
    <property type="component" value="Unassembled WGS sequence"/>
</dbReference>
<sequence length="66" mass="7318">MECASEANTAYYCKQVAKSEHNGFVMSTSHSEPKGSRIESRQKKTLINDSSCVVWSSNPFNSQLST</sequence>
<evidence type="ECO:0000313" key="2">
    <source>
        <dbReference type="Proteomes" id="UP000828390"/>
    </source>
</evidence>
<reference evidence="1" key="1">
    <citation type="journal article" date="2019" name="bioRxiv">
        <title>The Genome of the Zebra Mussel, Dreissena polymorpha: A Resource for Invasive Species Research.</title>
        <authorList>
            <person name="McCartney M.A."/>
            <person name="Auch B."/>
            <person name="Kono T."/>
            <person name="Mallez S."/>
            <person name="Zhang Y."/>
            <person name="Obille A."/>
            <person name="Becker A."/>
            <person name="Abrahante J.E."/>
            <person name="Garbe J."/>
            <person name="Badalamenti J.P."/>
            <person name="Herman A."/>
            <person name="Mangelson H."/>
            <person name="Liachko I."/>
            <person name="Sullivan S."/>
            <person name="Sone E.D."/>
            <person name="Koren S."/>
            <person name="Silverstein K.A.T."/>
            <person name="Beckman K.B."/>
            <person name="Gohl D.M."/>
        </authorList>
    </citation>
    <scope>NUCLEOTIDE SEQUENCE</scope>
    <source>
        <strain evidence="1">Duluth1</strain>
        <tissue evidence="1">Whole animal</tissue>
    </source>
</reference>
<dbReference type="EMBL" id="JAIWYP010000001">
    <property type="protein sequence ID" value="KAH3879801.1"/>
    <property type="molecule type" value="Genomic_DNA"/>
</dbReference>
<proteinExistence type="predicted"/>
<evidence type="ECO:0000313" key="1">
    <source>
        <dbReference type="EMBL" id="KAH3879801.1"/>
    </source>
</evidence>
<gene>
    <name evidence="1" type="ORF">DPMN_003707</name>
</gene>
<organism evidence="1 2">
    <name type="scientific">Dreissena polymorpha</name>
    <name type="common">Zebra mussel</name>
    <name type="synonym">Mytilus polymorpha</name>
    <dbReference type="NCBI Taxonomy" id="45954"/>
    <lineage>
        <taxon>Eukaryota</taxon>
        <taxon>Metazoa</taxon>
        <taxon>Spiralia</taxon>
        <taxon>Lophotrochozoa</taxon>
        <taxon>Mollusca</taxon>
        <taxon>Bivalvia</taxon>
        <taxon>Autobranchia</taxon>
        <taxon>Heteroconchia</taxon>
        <taxon>Euheterodonta</taxon>
        <taxon>Imparidentia</taxon>
        <taxon>Neoheterodontei</taxon>
        <taxon>Myida</taxon>
        <taxon>Dreissenoidea</taxon>
        <taxon>Dreissenidae</taxon>
        <taxon>Dreissena</taxon>
    </lineage>
</organism>
<protein>
    <submittedName>
        <fullName evidence="1">Uncharacterized protein</fullName>
    </submittedName>
</protein>
<reference evidence="1" key="2">
    <citation type="submission" date="2020-11" db="EMBL/GenBank/DDBJ databases">
        <authorList>
            <person name="McCartney M.A."/>
            <person name="Auch B."/>
            <person name="Kono T."/>
            <person name="Mallez S."/>
            <person name="Becker A."/>
            <person name="Gohl D.M."/>
            <person name="Silverstein K.A.T."/>
            <person name="Koren S."/>
            <person name="Bechman K.B."/>
            <person name="Herman A."/>
            <person name="Abrahante J.E."/>
            <person name="Garbe J."/>
        </authorList>
    </citation>
    <scope>NUCLEOTIDE SEQUENCE</scope>
    <source>
        <strain evidence="1">Duluth1</strain>
        <tissue evidence="1">Whole animal</tissue>
    </source>
</reference>